<evidence type="ECO:0000313" key="1">
    <source>
        <dbReference type="EMBL" id="PQD95978.1"/>
    </source>
</evidence>
<dbReference type="Pfam" id="PF14116">
    <property type="entry name" value="YyzF"/>
    <property type="match status" value="1"/>
</dbReference>
<dbReference type="InterPro" id="IPR025626">
    <property type="entry name" value="YyzF"/>
</dbReference>
<evidence type="ECO:0000313" key="2">
    <source>
        <dbReference type="Proteomes" id="UP000239663"/>
    </source>
</evidence>
<dbReference type="RefSeq" id="WP_104848407.1">
    <property type="nucleotide sequence ID" value="NZ_PKOZ01000002.1"/>
</dbReference>
<sequence>MKIYCCAEHVEVGLDNIVDETEVPPFINSLSNKENEEVTNNSSGFTCEYCGKPAVYIVANEHSDTICGQ</sequence>
<name>A0A2S7N1V2_9BACI</name>
<organism evidence="1 2">
    <name type="scientific">Pradoshia eiseniae</name>
    <dbReference type="NCBI Taxonomy" id="2064768"/>
    <lineage>
        <taxon>Bacteria</taxon>
        <taxon>Bacillati</taxon>
        <taxon>Bacillota</taxon>
        <taxon>Bacilli</taxon>
        <taxon>Bacillales</taxon>
        <taxon>Bacillaceae</taxon>
        <taxon>Pradoshia</taxon>
    </lineage>
</organism>
<dbReference type="AlphaFoldDB" id="A0A2S7N1V2"/>
<protein>
    <submittedName>
        <fullName evidence="1">CxxH/CxxC protein</fullName>
    </submittedName>
</protein>
<accession>A0A2S7N1V2</accession>
<dbReference type="Proteomes" id="UP000239663">
    <property type="component" value="Unassembled WGS sequence"/>
</dbReference>
<dbReference type="EMBL" id="PKOZ01000002">
    <property type="protein sequence ID" value="PQD95978.1"/>
    <property type="molecule type" value="Genomic_DNA"/>
</dbReference>
<dbReference type="NCBIfam" id="TIGR04129">
    <property type="entry name" value="CxxH_BA5709"/>
    <property type="match status" value="1"/>
</dbReference>
<reference evidence="1 2" key="1">
    <citation type="submission" date="2017-12" db="EMBL/GenBank/DDBJ databases">
        <title>Taxonomic description and draft genome of Pradoshia cofamensis Gen. nov., sp. nov., a thermotolerant bacillale isolated from anterior gut of earthworm Eisenia fetida.</title>
        <authorList>
            <person name="Saha T."/>
            <person name="Chakraborty R."/>
        </authorList>
    </citation>
    <scope>NUCLEOTIDE SEQUENCE [LARGE SCALE GENOMIC DNA]</scope>
    <source>
        <strain evidence="1 2">EAG3</strain>
    </source>
</reference>
<dbReference type="OrthoDB" id="1652387at2"/>
<proteinExistence type="predicted"/>
<comment type="caution">
    <text evidence="1">The sequence shown here is derived from an EMBL/GenBank/DDBJ whole genome shotgun (WGS) entry which is preliminary data.</text>
</comment>
<keyword evidence="2" id="KW-1185">Reference proteome</keyword>
<gene>
    <name evidence="1" type="ORF">CYL18_05080</name>
</gene>